<sequence length="179" mass="19928">MSGKGFGKEQRNDDLLIESIVSHQDRSPYVTLRWGKESGKLTPDEAIAHAVGIICAATVATIDAQIVEWATTKLGRSIEEAMVLLRLFRQKRESSKLPSTTLSIGGEHLRPDTVKHHGAKLIEMAFSVEAEAFLCGFLLEEMQLEPAMIDAIIQEFREMRGVETLWTPVDFDAEEGESQ</sequence>
<dbReference type="EMBL" id="AP018203">
    <property type="protein sequence ID" value="BAY55221.1"/>
    <property type="molecule type" value="Genomic_DNA"/>
</dbReference>
<protein>
    <submittedName>
        <fullName evidence="1">Uncharacterized protein</fullName>
    </submittedName>
</protein>
<proteinExistence type="predicted"/>
<accession>A0A1Z4JEP9</accession>
<keyword evidence="2" id="KW-1185">Reference proteome</keyword>
<name>A0A1Z4JEP9_LEPBY</name>
<evidence type="ECO:0000313" key="1">
    <source>
        <dbReference type="EMBL" id="BAY55221.1"/>
    </source>
</evidence>
<organism evidence="1 2">
    <name type="scientific">Leptolyngbya boryana NIES-2135</name>
    <dbReference type="NCBI Taxonomy" id="1973484"/>
    <lineage>
        <taxon>Bacteria</taxon>
        <taxon>Bacillati</taxon>
        <taxon>Cyanobacteriota</taxon>
        <taxon>Cyanophyceae</taxon>
        <taxon>Leptolyngbyales</taxon>
        <taxon>Leptolyngbyaceae</taxon>
        <taxon>Leptolyngbya group</taxon>
        <taxon>Leptolyngbya</taxon>
    </lineage>
</organism>
<evidence type="ECO:0000313" key="2">
    <source>
        <dbReference type="Proteomes" id="UP000217895"/>
    </source>
</evidence>
<dbReference type="AlphaFoldDB" id="A0A1Z4JEP9"/>
<reference evidence="1 2" key="1">
    <citation type="submission" date="2017-06" db="EMBL/GenBank/DDBJ databases">
        <title>Genome sequencing of cyanobaciteial culture collection at National Institute for Environmental Studies (NIES).</title>
        <authorList>
            <person name="Hirose Y."/>
            <person name="Shimura Y."/>
            <person name="Fujisawa T."/>
            <person name="Nakamura Y."/>
            <person name="Kawachi M."/>
        </authorList>
    </citation>
    <scope>NUCLEOTIDE SEQUENCE [LARGE SCALE GENOMIC DNA]</scope>
    <source>
        <strain evidence="1 2">NIES-2135</strain>
    </source>
</reference>
<gene>
    <name evidence="1" type="ORF">NIES2135_20440</name>
</gene>
<dbReference type="Proteomes" id="UP000217895">
    <property type="component" value="Chromosome"/>
</dbReference>